<keyword evidence="1" id="KW-0547">Nucleotide-binding</keyword>
<keyword evidence="1" id="KW-0067">ATP-binding</keyword>
<reference evidence="1" key="1">
    <citation type="submission" date="2019-08" db="EMBL/GenBank/DDBJ databases">
        <authorList>
            <person name="Kucharzyk K."/>
            <person name="Murdoch R.W."/>
            <person name="Higgins S."/>
            <person name="Loffler F."/>
        </authorList>
    </citation>
    <scope>NUCLEOTIDE SEQUENCE</scope>
</reference>
<dbReference type="PANTHER" id="PTHR46743">
    <property type="entry name" value="TEICHOIC ACIDS EXPORT ATP-BINDING PROTEIN TAGH"/>
    <property type="match status" value="1"/>
</dbReference>
<dbReference type="AlphaFoldDB" id="A0A645JH78"/>
<gene>
    <name evidence="1" type="primary">tagH_10</name>
    <name evidence="1" type="ORF">SDC9_206659</name>
</gene>
<dbReference type="PANTHER" id="PTHR46743:SF2">
    <property type="entry name" value="TEICHOIC ACIDS EXPORT ATP-BINDING PROTEIN TAGH"/>
    <property type="match status" value="1"/>
</dbReference>
<proteinExistence type="predicted"/>
<organism evidence="1">
    <name type="scientific">bioreactor metagenome</name>
    <dbReference type="NCBI Taxonomy" id="1076179"/>
    <lineage>
        <taxon>unclassified sequences</taxon>
        <taxon>metagenomes</taxon>
        <taxon>ecological metagenomes</taxon>
    </lineage>
</organism>
<protein>
    <submittedName>
        <fullName evidence="1">Teichoic acids export ATP-binding protein TagH</fullName>
    </submittedName>
</protein>
<evidence type="ECO:0000313" key="1">
    <source>
        <dbReference type="EMBL" id="MPN58943.1"/>
    </source>
</evidence>
<accession>A0A645JH78</accession>
<dbReference type="InterPro" id="IPR027417">
    <property type="entry name" value="P-loop_NTPase"/>
</dbReference>
<sequence>MPVKTYSSGMFSKLAFSITAILETDIMLIDEVLSVGDQKFKKKSYAKMKNLISDRKRTVVIVSHNISTLNELCDTVMWMHDGVIKMMGEPKEVLDKYTEFMK</sequence>
<dbReference type="GO" id="GO:0005524">
    <property type="term" value="F:ATP binding"/>
    <property type="evidence" value="ECO:0007669"/>
    <property type="project" value="UniProtKB-KW"/>
</dbReference>
<dbReference type="Gene3D" id="3.40.50.300">
    <property type="entry name" value="P-loop containing nucleotide triphosphate hydrolases"/>
    <property type="match status" value="1"/>
</dbReference>
<name>A0A645JH78_9ZZZZ</name>
<dbReference type="InterPro" id="IPR050683">
    <property type="entry name" value="Bact_Polysacc_Export_ATP-bd"/>
</dbReference>
<comment type="caution">
    <text evidence="1">The sequence shown here is derived from an EMBL/GenBank/DDBJ whole genome shotgun (WGS) entry which is preliminary data.</text>
</comment>
<dbReference type="EMBL" id="VSSQ01132352">
    <property type="protein sequence ID" value="MPN58943.1"/>
    <property type="molecule type" value="Genomic_DNA"/>
</dbReference>
<dbReference type="SUPFAM" id="SSF52540">
    <property type="entry name" value="P-loop containing nucleoside triphosphate hydrolases"/>
    <property type="match status" value="1"/>
</dbReference>